<accession>A0A9W4SEI9</accession>
<keyword evidence="3" id="KW-1185">Reference proteome</keyword>
<feature type="compositionally biased region" description="Basic and acidic residues" evidence="1">
    <location>
        <begin position="43"/>
        <end position="55"/>
    </location>
</feature>
<protein>
    <submittedName>
        <fullName evidence="2">4584_t:CDS:1</fullName>
    </submittedName>
</protein>
<reference evidence="2" key="1">
    <citation type="submission" date="2022-08" db="EMBL/GenBank/DDBJ databases">
        <authorList>
            <person name="Kallberg Y."/>
            <person name="Tangrot J."/>
            <person name="Rosling A."/>
        </authorList>
    </citation>
    <scope>NUCLEOTIDE SEQUENCE</scope>
    <source>
        <strain evidence="2">Wild A</strain>
    </source>
</reference>
<name>A0A9W4SEI9_9GLOM</name>
<feature type="region of interest" description="Disordered" evidence="1">
    <location>
        <begin position="36"/>
        <end position="55"/>
    </location>
</feature>
<sequence length="55" mass="6621">MTQRMIETIQWINYYKEPETNRPLYMLLNTNTNSGGYSKLIKNKHDKESVQKKDK</sequence>
<evidence type="ECO:0000313" key="3">
    <source>
        <dbReference type="Proteomes" id="UP001153678"/>
    </source>
</evidence>
<dbReference type="Proteomes" id="UP001153678">
    <property type="component" value="Unassembled WGS sequence"/>
</dbReference>
<comment type="caution">
    <text evidence="2">The sequence shown here is derived from an EMBL/GenBank/DDBJ whole genome shotgun (WGS) entry which is preliminary data.</text>
</comment>
<gene>
    <name evidence="2" type="ORF">FWILDA_LOCUS2625</name>
</gene>
<dbReference type="AlphaFoldDB" id="A0A9W4SEI9"/>
<proteinExistence type="predicted"/>
<evidence type="ECO:0000256" key="1">
    <source>
        <dbReference type="SAM" id="MobiDB-lite"/>
    </source>
</evidence>
<evidence type="ECO:0000313" key="2">
    <source>
        <dbReference type="EMBL" id="CAI2166535.1"/>
    </source>
</evidence>
<organism evidence="2 3">
    <name type="scientific">Funneliformis geosporum</name>
    <dbReference type="NCBI Taxonomy" id="1117311"/>
    <lineage>
        <taxon>Eukaryota</taxon>
        <taxon>Fungi</taxon>
        <taxon>Fungi incertae sedis</taxon>
        <taxon>Mucoromycota</taxon>
        <taxon>Glomeromycotina</taxon>
        <taxon>Glomeromycetes</taxon>
        <taxon>Glomerales</taxon>
        <taxon>Glomeraceae</taxon>
        <taxon>Funneliformis</taxon>
    </lineage>
</organism>
<dbReference type="EMBL" id="CAMKVN010000314">
    <property type="protein sequence ID" value="CAI2166535.1"/>
    <property type="molecule type" value="Genomic_DNA"/>
</dbReference>